<keyword evidence="3" id="KW-0677">Repeat</keyword>
<feature type="domain" description="Protein kinase" evidence="9">
    <location>
        <begin position="110"/>
        <end position="370"/>
    </location>
</feature>
<evidence type="ECO:0000313" key="11">
    <source>
        <dbReference type="Proteomes" id="UP000324479"/>
    </source>
</evidence>
<protein>
    <submittedName>
        <fullName evidence="10">Protein kinase</fullName>
    </submittedName>
</protein>
<evidence type="ECO:0000256" key="6">
    <source>
        <dbReference type="ARBA" id="ARBA00022840"/>
    </source>
</evidence>
<keyword evidence="1 7" id="KW-0853">WD repeat</keyword>
<dbReference type="Pfam" id="PF00400">
    <property type="entry name" value="WD40"/>
    <property type="match status" value="3"/>
</dbReference>
<dbReference type="EMBL" id="VWOX01000001">
    <property type="protein sequence ID" value="KAA5547169.1"/>
    <property type="molecule type" value="Genomic_DNA"/>
</dbReference>
<dbReference type="PROSITE" id="PS50082">
    <property type="entry name" value="WD_REPEATS_2"/>
    <property type="match status" value="2"/>
</dbReference>
<dbReference type="InterPro" id="IPR036322">
    <property type="entry name" value="WD40_repeat_dom_sf"/>
</dbReference>
<keyword evidence="6 8" id="KW-0067">ATP-binding</keyword>
<dbReference type="SMART" id="SM00220">
    <property type="entry name" value="S_TKc"/>
    <property type="match status" value="1"/>
</dbReference>
<dbReference type="PANTHER" id="PTHR43289">
    <property type="entry name" value="MITOGEN-ACTIVATED PROTEIN KINASE KINASE KINASE 20-RELATED"/>
    <property type="match status" value="1"/>
</dbReference>
<dbReference type="RefSeq" id="WP_150074279.1">
    <property type="nucleotide sequence ID" value="NZ_VWOX01000001.1"/>
</dbReference>
<feature type="binding site" evidence="8">
    <location>
        <position position="139"/>
    </location>
    <ligand>
        <name>ATP</name>
        <dbReference type="ChEBI" id="CHEBI:30616"/>
    </ligand>
</feature>
<dbReference type="AlphaFoldDB" id="A0A5M6DLR7"/>
<organism evidence="10 11">
    <name type="scientific">Roseiconus nitratireducens</name>
    <dbReference type="NCBI Taxonomy" id="2605748"/>
    <lineage>
        <taxon>Bacteria</taxon>
        <taxon>Pseudomonadati</taxon>
        <taxon>Planctomycetota</taxon>
        <taxon>Planctomycetia</taxon>
        <taxon>Pirellulales</taxon>
        <taxon>Pirellulaceae</taxon>
        <taxon>Roseiconus</taxon>
    </lineage>
</organism>
<dbReference type="Pfam" id="PF00069">
    <property type="entry name" value="Pkinase"/>
    <property type="match status" value="1"/>
</dbReference>
<name>A0A5M6DLR7_9BACT</name>
<evidence type="ECO:0000256" key="7">
    <source>
        <dbReference type="PROSITE-ProRule" id="PRU00221"/>
    </source>
</evidence>
<evidence type="ECO:0000256" key="4">
    <source>
        <dbReference type="ARBA" id="ARBA00022741"/>
    </source>
</evidence>
<feature type="repeat" description="WD" evidence="7">
    <location>
        <begin position="1130"/>
        <end position="1171"/>
    </location>
</feature>
<dbReference type="GO" id="GO:0005524">
    <property type="term" value="F:ATP binding"/>
    <property type="evidence" value="ECO:0007669"/>
    <property type="project" value="UniProtKB-UniRule"/>
</dbReference>
<evidence type="ECO:0000256" key="2">
    <source>
        <dbReference type="ARBA" id="ARBA00022679"/>
    </source>
</evidence>
<dbReference type="InterPro" id="IPR017441">
    <property type="entry name" value="Protein_kinase_ATP_BS"/>
</dbReference>
<dbReference type="PANTHER" id="PTHR43289:SF6">
    <property type="entry name" value="SERINE_THREONINE-PROTEIN KINASE NEKL-3"/>
    <property type="match status" value="1"/>
</dbReference>
<reference evidence="10 11" key="1">
    <citation type="submission" date="2019-08" db="EMBL/GenBank/DDBJ databases">
        <authorList>
            <person name="Dhanesh K."/>
            <person name="Kumar G."/>
            <person name="Sasikala C."/>
            <person name="Venkata Ramana C."/>
        </authorList>
    </citation>
    <scope>NUCLEOTIDE SEQUENCE [LARGE SCALE GENOMIC DNA]</scope>
    <source>
        <strain evidence="10 11">JC645</strain>
    </source>
</reference>
<keyword evidence="11" id="KW-1185">Reference proteome</keyword>
<gene>
    <name evidence="10" type="ORF">FYK55_01810</name>
</gene>
<dbReference type="GO" id="GO:0004674">
    <property type="term" value="F:protein serine/threonine kinase activity"/>
    <property type="evidence" value="ECO:0007669"/>
    <property type="project" value="TreeGrafter"/>
</dbReference>
<dbReference type="Gene3D" id="2.130.10.10">
    <property type="entry name" value="YVTN repeat-like/Quinoprotein amine dehydrogenase"/>
    <property type="match status" value="3"/>
</dbReference>
<evidence type="ECO:0000256" key="8">
    <source>
        <dbReference type="PROSITE-ProRule" id="PRU10141"/>
    </source>
</evidence>
<dbReference type="InterPro" id="IPR001680">
    <property type="entry name" value="WD40_rpt"/>
</dbReference>
<feature type="repeat" description="WD" evidence="7">
    <location>
        <begin position="1076"/>
        <end position="1107"/>
    </location>
</feature>
<accession>A0A5M6DLR7</accession>
<proteinExistence type="predicted"/>
<evidence type="ECO:0000256" key="3">
    <source>
        <dbReference type="ARBA" id="ARBA00022737"/>
    </source>
</evidence>
<evidence type="ECO:0000256" key="5">
    <source>
        <dbReference type="ARBA" id="ARBA00022777"/>
    </source>
</evidence>
<dbReference type="InterPro" id="IPR015943">
    <property type="entry name" value="WD40/YVTN_repeat-like_dom_sf"/>
</dbReference>
<dbReference type="CDD" id="cd14014">
    <property type="entry name" value="STKc_PknB_like"/>
    <property type="match status" value="1"/>
</dbReference>
<dbReference type="InterPro" id="IPR008271">
    <property type="entry name" value="Ser/Thr_kinase_AS"/>
</dbReference>
<comment type="caution">
    <text evidence="10">The sequence shown here is derived from an EMBL/GenBank/DDBJ whole genome shotgun (WGS) entry which is preliminary data.</text>
</comment>
<dbReference type="PROSITE" id="PS00108">
    <property type="entry name" value="PROTEIN_KINASE_ST"/>
    <property type="match status" value="1"/>
</dbReference>
<sequence>MNGPESETAGGMPDESREKWITIDRLCDAYEASLQDGRVERAPFLAGVPDAWRDQLGAELDAIDAAYRDAAETRAGTAIDADSGGHRLGTPGNVSKLASLGSKKVWLGRFEIKQRLGTGSTGSVWCARDARLARWVALKIPHATRVMSDTTAARFQTEARAAAAITHPNVVQVYEVLIEDGLPILVQQWIDGPSLAQHLKRHGPMNYDLAADWMTQIADAVACAHDRGIVHRDLKPANVMLNEGRPMVLDFGLASYPAFSSGLTTEGTVLGTPAYMSPEQAEGTSDANQPPSDIYALGTILYEMIVGSPPFVGKTREVLLATKSTMPAPPRSRRAGVPRDLETIILRCLTKSPQGRYRSAADLRDDLKRFRRREPIRARKVSALENAWSWCRSHPVYALLAIGVPLVALLTMAMTVSQVKQHQLSDRADALAEQQNVLVEERSDLLVERDMIQLARASLEMSLGNRTRGLQILDNIPEALRGWEWRLLDSLSTSPNWQLLPRQGRGDTPITSLAMTPDQSHLFASAEDGCVWQWQIDPGEVQNEQGDWTIWNPHHYELICETEAPVRKLVTDPQGRFLAWIQGSADVALWDLRKGKFITQLARPDWQAGLAITFAGDGRHLLVGGGSRDDSAPQTSWLACYPLDPDGIPGEVVERGWNGQAAVTGIVSSAAGQFVISRGGQSGLPESDGMVERWTIADPLQRRDDLLWRGLNVNGLALDPDAHRLAWCDGIGVVYVMDHTDPTRVRAFRIGDHVIRNLRFSPDGRFLSVGGEKGFVARCELPNPAIGDPVEQTPINGSRVRMESLAYDRFRGHENLVEDSLMFVARREIKAADDSESEAPLRSVHWLLTAGADGRVLKWGNPDPPSVRRLFLPNVDLADAAWVSDDRIAVATASRGRRPVVIYRERQVNNSALIVEQRHTTCVERLSLRPGMTSAPSPEYLVACRDRILLCQSGAEEVVVTYENTTPDERFSAACLIGSDWMLAATAATESEPKERNANDPARTRLLLFDRHSGQLRLTRPMPQLGKILRLGLSPDRSAVLGVTADGHAFVLALGQPNDGGLAEPARWFDGPIMKWKAHERAIQDFDWIGGGDRLATVSDDGTCAIWRARPHPGATTPESTGDPILEYRLLVSSAAVTRVSASFSGDRLVTVGLDRVIRVWDTRSGLELVSLEPRQVAPVAVQISPDDRYLMIAETNVGITTIDLDQASNGSRDD</sequence>
<dbReference type="PROSITE" id="PS00107">
    <property type="entry name" value="PROTEIN_KINASE_ATP"/>
    <property type="match status" value="1"/>
</dbReference>
<dbReference type="InterPro" id="IPR000719">
    <property type="entry name" value="Prot_kinase_dom"/>
</dbReference>
<evidence type="ECO:0000256" key="1">
    <source>
        <dbReference type="ARBA" id="ARBA00022574"/>
    </source>
</evidence>
<keyword evidence="5 10" id="KW-0418">Kinase</keyword>
<dbReference type="SMART" id="SM00320">
    <property type="entry name" value="WD40"/>
    <property type="match status" value="4"/>
</dbReference>
<dbReference type="PROSITE" id="PS50011">
    <property type="entry name" value="PROTEIN_KINASE_DOM"/>
    <property type="match status" value="1"/>
</dbReference>
<keyword evidence="4 8" id="KW-0547">Nucleotide-binding</keyword>
<dbReference type="SUPFAM" id="SSF50998">
    <property type="entry name" value="Quinoprotein alcohol dehydrogenase-like"/>
    <property type="match status" value="1"/>
</dbReference>
<dbReference type="Gene3D" id="1.10.510.10">
    <property type="entry name" value="Transferase(Phosphotransferase) domain 1"/>
    <property type="match status" value="1"/>
</dbReference>
<dbReference type="InterPro" id="IPR011047">
    <property type="entry name" value="Quinoprotein_ADH-like_sf"/>
</dbReference>
<dbReference type="Gene3D" id="3.30.200.20">
    <property type="entry name" value="Phosphorylase Kinase, domain 1"/>
    <property type="match status" value="1"/>
</dbReference>
<dbReference type="InterPro" id="IPR019775">
    <property type="entry name" value="WD40_repeat_CS"/>
</dbReference>
<dbReference type="SUPFAM" id="SSF50978">
    <property type="entry name" value="WD40 repeat-like"/>
    <property type="match status" value="1"/>
</dbReference>
<dbReference type="Proteomes" id="UP000324479">
    <property type="component" value="Unassembled WGS sequence"/>
</dbReference>
<dbReference type="InterPro" id="IPR011009">
    <property type="entry name" value="Kinase-like_dom_sf"/>
</dbReference>
<dbReference type="SUPFAM" id="SSF56112">
    <property type="entry name" value="Protein kinase-like (PK-like)"/>
    <property type="match status" value="1"/>
</dbReference>
<evidence type="ECO:0000259" key="9">
    <source>
        <dbReference type="PROSITE" id="PS50011"/>
    </source>
</evidence>
<keyword evidence="2" id="KW-0808">Transferase</keyword>
<dbReference type="PROSITE" id="PS00678">
    <property type="entry name" value="WD_REPEATS_1"/>
    <property type="match status" value="1"/>
</dbReference>
<evidence type="ECO:0000313" key="10">
    <source>
        <dbReference type="EMBL" id="KAA5547169.1"/>
    </source>
</evidence>